<dbReference type="Pfam" id="PF19574">
    <property type="entry name" value="LolA_3"/>
    <property type="match status" value="1"/>
</dbReference>
<reference evidence="7 8" key="1">
    <citation type="journal article" date="2017" name="Antonie Van Leeuwenhoek">
        <title>Phylogenomic resolution of the bacterial genus Pantoea and its relationship with Erwinia and Tatumella.</title>
        <authorList>
            <person name="Palmer M."/>
            <person name="Steenkamp E.T."/>
            <person name="Coetzee M.P."/>
            <person name="Chan W.Y."/>
            <person name="van Zyl E."/>
            <person name="De Maayer P."/>
            <person name="Coutinho T.A."/>
            <person name="Blom J."/>
            <person name="Smits T.H."/>
            <person name="Duffy B."/>
            <person name="Venter S.N."/>
        </authorList>
    </citation>
    <scope>NUCLEOTIDE SEQUENCE [LARGE SCALE GENOMIC DNA]</scope>
    <source>
        <strain evidence="7 8">LMG 2657</strain>
    </source>
</reference>
<keyword evidence="2" id="KW-0813">Transport</keyword>
<gene>
    <name evidence="7" type="ORF">HA50_07440</name>
</gene>
<evidence type="ECO:0000256" key="3">
    <source>
        <dbReference type="ARBA" id="ARBA00022729"/>
    </source>
</evidence>
<dbReference type="Proteomes" id="UP000193749">
    <property type="component" value="Unassembled WGS sequence"/>
</dbReference>
<proteinExistence type="predicted"/>
<evidence type="ECO:0000256" key="4">
    <source>
        <dbReference type="ARBA" id="ARBA00022927"/>
    </source>
</evidence>
<keyword evidence="4" id="KW-0653">Protein transport</keyword>
<dbReference type="PANTHER" id="PTHR35869:SF1">
    <property type="entry name" value="OUTER-MEMBRANE LIPOPROTEIN CARRIER PROTEIN"/>
    <property type="match status" value="1"/>
</dbReference>
<dbReference type="GO" id="GO:0015031">
    <property type="term" value="P:protein transport"/>
    <property type="evidence" value="ECO:0007669"/>
    <property type="project" value="UniProtKB-KW"/>
</dbReference>
<feature type="chain" id="PRO_5012597517" description="Outer membrane lipoprotein carrier protein LolA" evidence="6">
    <location>
        <begin position="20"/>
        <end position="204"/>
    </location>
</feature>
<sequence>MKRFLMTMLLLLCSASVSAVTLDQLQQRFSSQPVIRANFVQVRTIAGMAQPLVSRGQLLIAQQQGLWWQQNTPFPMTLLLDDRRMVQSISGQPPQVITADSNPQMFQFNHLLRALFQADEKVLRENFTLEFQAQGKDHWQLGLLPKAAPLNKIFNRIDLQGGEFLQQIRLDDKQGDKTEITLSDTRTEPGHLTDEERARFAVAP</sequence>
<dbReference type="CDD" id="cd16325">
    <property type="entry name" value="LolA"/>
    <property type="match status" value="1"/>
</dbReference>
<dbReference type="InterPro" id="IPR004564">
    <property type="entry name" value="OM_lipoprot_carrier_LolA-like"/>
</dbReference>
<evidence type="ECO:0000256" key="5">
    <source>
        <dbReference type="SAM" id="MobiDB-lite"/>
    </source>
</evidence>
<organism evidence="7 8">
    <name type="scientific">Pantoea cypripedii</name>
    <name type="common">Pectobacterium cypripedii</name>
    <name type="synonym">Erwinia cypripedii</name>
    <dbReference type="NCBI Taxonomy" id="55209"/>
    <lineage>
        <taxon>Bacteria</taxon>
        <taxon>Pseudomonadati</taxon>
        <taxon>Pseudomonadota</taxon>
        <taxon>Gammaproteobacteria</taxon>
        <taxon>Enterobacterales</taxon>
        <taxon>Erwiniaceae</taxon>
        <taxon>Pantoea</taxon>
    </lineage>
</organism>
<protein>
    <recommendedName>
        <fullName evidence="9">Outer membrane lipoprotein carrier protein LolA</fullName>
    </recommendedName>
</protein>
<comment type="caution">
    <text evidence="7">The sequence shown here is derived from an EMBL/GenBank/DDBJ whole genome shotgun (WGS) entry which is preliminary data.</text>
</comment>
<evidence type="ECO:0000313" key="8">
    <source>
        <dbReference type="Proteomes" id="UP000193749"/>
    </source>
</evidence>
<feature type="signal peptide" evidence="6">
    <location>
        <begin position="1"/>
        <end position="19"/>
    </location>
</feature>
<evidence type="ECO:0008006" key="9">
    <source>
        <dbReference type="Google" id="ProtNLM"/>
    </source>
</evidence>
<dbReference type="STRING" id="55209.HA50_07440"/>
<accession>A0A1X1ETI6</accession>
<dbReference type="PANTHER" id="PTHR35869">
    <property type="entry name" value="OUTER-MEMBRANE LIPOPROTEIN CARRIER PROTEIN"/>
    <property type="match status" value="1"/>
</dbReference>
<evidence type="ECO:0000256" key="6">
    <source>
        <dbReference type="SAM" id="SignalP"/>
    </source>
</evidence>
<evidence type="ECO:0000313" key="7">
    <source>
        <dbReference type="EMBL" id="ORM93184.1"/>
    </source>
</evidence>
<dbReference type="EMBL" id="MLJI01000001">
    <property type="protein sequence ID" value="ORM93184.1"/>
    <property type="molecule type" value="Genomic_DNA"/>
</dbReference>
<comment type="subunit">
    <text evidence="1">Monomer.</text>
</comment>
<dbReference type="SUPFAM" id="SSF89392">
    <property type="entry name" value="Prokaryotic lipoproteins and lipoprotein localization factors"/>
    <property type="match status" value="1"/>
</dbReference>
<dbReference type="Gene3D" id="2.50.20.10">
    <property type="entry name" value="Lipoprotein localisation LolA/LolB/LppX"/>
    <property type="match status" value="1"/>
</dbReference>
<keyword evidence="3 6" id="KW-0732">Signal</keyword>
<name>A0A1X1ETI6_PANCY</name>
<evidence type="ECO:0000256" key="2">
    <source>
        <dbReference type="ARBA" id="ARBA00022448"/>
    </source>
</evidence>
<keyword evidence="8" id="KW-1185">Reference proteome</keyword>
<dbReference type="AlphaFoldDB" id="A0A1X1ETI6"/>
<feature type="region of interest" description="Disordered" evidence="5">
    <location>
        <begin position="180"/>
        <end position="204"/>
    </location>
</feature>
<dbReference type="InterPro" id="IPR029046">
    <property type="entry name" value="LolA/LolB/LppX"/>
</dbReference>
<evidence type="ECO:0000256" key="1">
    <source>
        <dbReference type="ARBA" id="ARBA00011245"/>
    </source>
</evidence>